<keyword evidence="1" id="KW-1185">Reference proteome</keyword>
<reference evidence="2" key="1">
    <citation type="submission" date="2016-11" db="UniProtKB">
        <authorList>
            <consortium name="WormBaseParasite"/>
        </authorList>
    </citation>
    <scope>IDENTIFICATION</scope>
</reference>
<proteinExistence type="predicted"/>
<evidence type="ECO:0000313" key="1">
    <source>
        <dbReference type="Proteomes" id="UP000095287"/>
    </source>
</evidence>
<dbReference type="Proteomes" id="UP000095287">
    <property type="component" value="Unplaced"/>
</dbReference>
<name>A0A1I7YYJ2_9BILA</name>
<protein>
    <submittedName>
        <fullName evidence="2">SERPIN domain-containing protein</fullName>
    </submittedName>
</protein>
<accession>A0A1I7YYJ2</accession>
<sequence length="72" mass="7681">MDGLLKKHTSTVYASNATALIVKMAVAHEFMSAVPQLSLAYYIAGSVSKGEVTHKEMTIMSDSSTEQVSESA</sequence>
<organism evidence="1 2">
    <name type="scientific">Steinernema glaseri</name>
    <dbReference type="NCBI Taxonomy" id="37863"/>
    <lineage>
        <taxon>Eukaryota</taxon>
        <taxon>Metazoa</taxon>
        <taxon>Ecdysozoa</taxon>
        <taxon>Nematoda</taxon>
        <taxon>Chromadorea</taxon>
        <taxon>Rhabditida</taxon>
        <taxon>Tylenchina</taxon>
        <taxon>Panagrolaimomorpha</taxon>
        <taxon>Strongyloidoidea</taxon>
        <taxon>Steinernematidae</taxon>
        <taxon>Steinernema</taxon>
    </lineage>
</organism>
<dbReference type="WBParaSite" id="L893_g21014.t1">
    <property type="protein sequence ID" value="L893_g21014.t1"/>
    <property type="gene ID" value="L893_g21014"/>
</dbReference>
<dbReference type="AlphaFoldDB" id="A0A1I7YYJ2"/>
<evidence type="ECO:0000313" key="2">
    <source>
        <dbReference type="WBParaSite" id="L893_g21014.t1"/>
    </source>
</evidence>